<dbReference type="Pfam" id="PF13730">
    <property type="entry name" value="HTH_36"/>
    <property type="match status" value="1"/>
</dbReference>
<gene>
    <name evidence="2" type="ORF">Lp19_3461</name>
</gene>
<sequence length="284" mass="32905">MIGGTDMTETVERPNYYAIIPASVRYDNNLPGKASLLYGEITALCNQKGYCWASDSYFANLYGVSKQTIQNWLKALEINNHIVREVIYEEGTQKILHRYIKILVYPTQNNLHTPTQNNLGVNNTSINTTVNNTSNKKHSAANATPLVQLEKDFEEIWQVYPNKKGKGQAFNHYKAWRKKSVDHTNEYLFNKLDRYKQYIKLNSNWYHPLNGATWFNGRFDDELDLTPKPQNRGYQKNTRKEIIPQWAKDQKAQYDSNHGTNNHISDDDRKRLADRLAKLESKGG</sequence>
<proteinExistence type="predicted"/>
<dbReference type="AlphaFoldDB" id="A0A162HET3"/>
<dbReference type="EMBL" id="LUXM01000040">
    <property type="protein sequence ID" value="KZU92175.1"/>
    <property type="molecule type" value="Genomic_DNA"/>
</dbReference>
<evidence type="ECO:0000313" key="3">
    <source>
        <dbReference type="Proteomes" id="UP000076882"/>
    </source>
</evidence>
<dbReference type="PATRIC" id="fig|1590.201.peg.3397"/>
<dbReference type="Proteomes" id="UP000076882">
    <property type="component" value="Unassembled WGS sequence"/>
</dbReference>
<comment type="caution">
    <text evidence="2">The sequence shown here is derived from an EMBL/GenBank/DDBJ whole genome shotgun (WGS) entry which is preliminary data.</text>
</comment>
<organism evidence="2 3">
    <name type="scientific">Lactiplantibacillus plantarum</name>
    <name type="common">Lactobacillus plantarum</name>
    <dbReference type="NCBI Taxonomy" id="1590"/>
    <lineage>
        <taxon>Bacteria</taxon>
        <taxon>Bacillati</taxon>
        <taxon>Bacillota</taxon>
        <taxon>Bacilli</taxon>
        <taxon>Lactobacillales</taxon>
        <taxon>Lactobacillaceae</taxon>
        <taxon>Lactiplantibacillus</taxon>
    </lineage>
</organism>
<feature type="compositionally biased region" description="Polar residues" evidence="1">
    <location>
        <begin position="253"/>
        <end position="263"/>
    </location>
</feature>
<evidence type="ECO:0000313" key="2">
    <source>
        <dbReference type="EMBL" id="KZU92175.1"/>
    </source>
</evidence>
<accession>A0A162HET3</accession>
<name>A0A162HET3_LACPN</name>
<reference evidence="2 3" key="1">
    <citation type="submission" date="2016-03" db="EMBL/GenBank/DDBJ databases">
        <title>Comparative genomics of 54 Lactobacillus plantarum strains reveals genomic uncoupling from niche constraints.</title>
        <authorList>
            <person name="Martino M.E."/>
        </authorList>
    </citation>
    <scope>NUCLEOTIDE SEQUENCE [LARGE SCALE GENOMIC DNA]</scope>
    <source>
        <strain evidence="2 3">19.1</strain>
    </source>
</reference>
<evidence type="ECO:0000256" key="1">
    <source>
        <dbReference type="SAM" id="MobiDB-lite"/>
    </source>
</evidence>
<feature type="region of interest" description="Disordered" evidence="1">
    <location>
        <begin position="247"/>
        <end position="270"/>
    </location>
</feature>
<protein>
    <submittedName>
        <fullName evidence="2">Prophage protein</fullName>
    </submittedName>
</protein>